<accession>A0A242NE53</accession>
<protein>
    <submittedName>
        <fullName evidence="1">Uncharacterized protein</fullName>
    </submittedName>
</protein>
<proteinExistence type="predicted"/>
<comment type="caution">
    <text evidence="1">The sequence shown here is derived from an EMBL/GenBank/DDBJ whole genome shotgun (WGS) entry which is preliminary data.</text>
</comment>
<evidence type="ECO:0000313" key="4">
    <source>
        <dbReference type="Proteomes" id="UP000194977"/>
    </source>
</evidence>
<reference evidence="3 4" key="1">
    <citation type="submission" date="2017-03" db="EMBL/GenBank/DDBJ databases">
        <title>Comparative genomics of honeybee gut symbionts reveal geographically distinct and subgroup specific antibiotic resistance.</title>
        <authorList>
            <person name="Ludvigsen J."/>
            <person name="Porcellato D."/>
            <person name="Labee-Lund T.M."/>
            <person name="Amdam G.V."/>
            <person name="Rudi K."/>
        </authorList>
    </citation>
    <scope>NUCLEOTIDE SEQUENCE [LARGE SCALE GENOMIC DNA]</scope>
    <source>
        <strain evidence="1 4">A-7-12</strain>
        <strain evidence="2 3">A-9-12</strain>
    </source>
</reference>
<dbReference type="RefSeq" id="WP_086301662.1">
    <property type="nucleotide sequence ID" value="NZ_CP132380.1"/>
</dbReference>
<dbReference type="Proteomes" id="UP000194800">
    <property type="component" value="Unassembled WGS sequence"/>
</dbReference>
<sequence length="178" mass="21287">MNKLEKEMQFLIEKEGLDDLSVFFCDYETFEEIPLFSRFKHISFLSSLSFNEKNKILIKKCIELINKCKLNAKNYIDDKNISDYFICVSLTDWENYEDVNCLTPNIYISRKKNWLLSHLKLKHSQTIEENLIREYLCSIKELDYIVLISSGFENYKRVYIVHKSIINEDIELNKKSNK</sequence>
<evidence type="ECO:0000313" key="2">
    <source>
        <dbReference type="EMBL" id="OTQ08257.1"/>
    </source>
</evidence>
<gene>
    <name evidence="2" type="ORF">B6C91_12975</name>
    <name evidence="1" type="ORF">B6D08_12585</name>
</gene>
<dbReference type="InterPro" id="IPR028264">
    <property type="entry name" value="Imm15"/>
</dbReference>
<dbReference type="EMBL" id="NART01000097">
    <property type="protein sequence ID" value="OTQ08257.1"/>
    <property type="molecule type" value="Genomic_DNA"/>
</dbReference>
<dbReference type="EMBL" id="NARP01000042">
    <property type="protein sequence ID" value="OTP98022.1"/>
    <property type="molecule type" value="Genomic_DNA"/>
</dbReference>
<evidence type="ECO:0000313" key="1">
    <source>
        <dbReference type="EMBL" id="OTP98022.1"/>
    </source>
</evidence>
<dbReference type="Pfam" id="PF15561">
    <property type="entry name" value="Imm15"/>
    <property type="match status" value="1"/>
</dbReference>
<dbReference type="OrthoDB" id="6048335at2"/>
<organism evidence="1 4">
    <name type="scientific">Gilliamella apicola</name>
    <dbReference type="NCBI Taxonomy" id="1196095"/>
    <lineage>
        <taxon>Bacteria</taxon>
        <taxon>Pseudomonadati</taxon>
        <taxon>Pseudomonadota</taxon>
        <taxon>Gammaproteobacteria</taxon>
        <taxon>Orbales</taxon>
        <taxon>Orbaceae</taxon>
        <taxon>Gilliamella</taxon>
    </lineage>
</organism>
<evidence type="ECO:0000313" key="3">
    <source>
        <dbReference type="Proteomes" id="UP000194800"/>
    </source>
</evidence>
<dbReference type="AlphaFoldDB" id="A0A242NE53"/>
<name>A0A242NE53_9GAMM</name>
<keyword evidence="3" id="KW-1185">Reference proteome</keyword>
<dbReference type="Proteomes" id="UP000194977">
    <property type="component" value="Unassembled WGS sequence"/>
</dbReference>